<evidence type="ECO:0000256" key="13">
    <source>
        <dbReference type="SAM" id="MobiDB-lite"/>
    </source>
</evidence>
<name>A0A8C4QVH7_EPTBU</name>
<comment type="function">
    <text evidence="7">Component of the ATAC complex, a complex with histone acetyltransferase activity on histones H3 and H4. May function as a scaffold for the ATAC complex to promote ATAC complex stability. Has also weak histone acetyltransferase activity toward histone H4. Required for the normal progression through G1 and G2/M phases of the cell cycle.</text>
</comment>
<evidence type="ECO:0000256" key="10">
    <source>
        <dbReference type="ARBA" id="ARBA00077405"/>
    </source>
</evidence>
<keyword evidence="6" id="KW-0539">Nucleus</keyword>
<sequence>MSDSNKREDYNLNIALMEPGEVVLVGTTPQEQATVEEEVVRHVRHAVRTGDRSTLQPMELSGDSLDDEESMPVLEEGEVPWAEEPAYRCEKCKKVTLTSKFKSKPSHLKGDTFFRFRCAACTPYGHEEFQRMRLTWQQIVILAMYNLSLESSGRQGYFRWKEDICAFIDKHWTFLLGDRKQTSTWWSTVAGCLSVGSPLLFRSGVPLFGEQGWWKLVNNRPPTIRLDLEKTSSVGTTRTKSSAIKHDYLETGSPLEDPQHRAGQTAANTAMELKEKRTCRSEQRRVKRTEQGGLESLPARCVSQRTSKELEETDTVTSSGKESPSSSPMPSPSPTTGSPRPLSTTPSLFCAADLVPEALPPHALLHGDDEMELMDCTIDPGGDYDLKSQCKPNATRQPCHEDQTIASEGGQRGRTRGLVRQDKQTKQCCLEPLSEFGERQLLRVLETRLRSGGLSSRARRLRRKLLVRFELRRRGHPLFDLDVVVARALGVGLEEAEHTREVHMLPALHLPDGECRVLDRYQTSFPGHWESREATLCFSQRLAGGDDPLLQPIISPYTTRLLKPYIRREYDIHPPKLRLLRDIRARARHEDPNVKPSPDAPVDFCYVRLSHIPAANALCQQFFWPGIDLSDCLQYPDFSVVVLYRRLVVGFGCLVPDVRPGEAYISFLLVHPEWRHVGIGTFMIYHLLQTCMGKDVCLHVSASNPAMLLYQRFGFKAEELVLDFYEQYLPPESSECRHAFLLRLRR</sequence>
<feature type="compositionally biased region" description="Basic and acidic residues" evidence="13">
    <location>
        <begin position="272"/>
        <end position="290"/>
    </location>
</feature>
<evidence type="ECO:0000313" key="15">
    <source>
        <dbReference type="Ensembl" id="ENSEBUP00000020842.1"/>
    </source>
</evidence>
<evidence type="ECO:0000256" key="6">
    <source>
        <dbReference type="ARBA" id="ARBA00023242"/>
    </source>
</evidence>
<dbReference type="Ensembl" id="ENSEBUT00000021479.1">
    <property type="protein sequence ID" value="ENSEBUP00000020903.1"/>
    <property type="gene ID" value="ENSEBUG00000012877.1"/>
</dbReference>
<dbReference type="Gene3D" id="3.90.980.20">
    <property type="match status" value="1"/>
</dbReference>
<dbReference type="FunFam" id="3.40.630.30:FF:000013">
    <property type="entry name" value="cysteine-rich protein 2-binding protein-like"/>
    <property type="match status" value="1"/>
</dbReference>
<dbReference type="PANTHER" id="PTHR20916">
    <property type="entry name" value="CYSTEINE AND GLYCINE-RICH PROTEIN 2 BINDING PROTEIN"/>
    <property type="match status" value="1"/>
</dbReference>
<evidence type="ECO:0000256" key="2">
    <source>
        <dbReference type="ARBA" id="ARBA00004496"/>
    </source>
</evidence>
<keyword evidence="16" id="KW-1185">Reference proteome</keyword>
<evidence type="ECO:0000256" key="9">
    <source>
        <dbReference type="ARBA" id="ARBA00068048"/>
    </source>
</evidence>
<feature type="region of interest" description="Disordered" evidence="13">
    <location>
        <begin position="50"/>
        <end position="72"/>
    </location>
</feature>
<evidence type="ECO:0000313" key="16">
    <source>
        <dbReference type="Proteomes" id="UP000694388"/>
    </source>
</evidence>
<keyword evidence="3" id="KW-0963">Cytoplasm</keyword>
<dbReference type="GO" id="GO:0051302">
    <property type="term" value="P:regulation of cell division"/>
    <property type="evidence" value="ECO:0007669"/>
    <property type="project" value="UniProtKB-ARBA"/>
</dbReference>
<dbReference type="Pfam" id="PF00583">
    <property type="entry name" value="Acetyltransf_1"/>
    <property type="match status" value="1"/>
</dbReference>
<keyword evidence="5" id="KW-0007">Acetylation</keyword>
<accession>A0A8C4QVH7</accession>
<evidence type="ECO:0000256" key="12">
    <source>
        <dbReference type="ARBA" id="ARBA00079746"/>
    </source>
</evidence>
<feature type="compositionally biased region" description="Low complexity" evidence="13">
    <location>
        <begin position="315"/>
        <end position="326"/>
    </location>
</feature>
<evidence type="ECO:0000256" key="3">
    <source>
        <dbReference type="ARBA" id="ARBA00022490"/>
    </source>
</evidence>
<feature type="compositionally biased region" description="Low complexity" evidence="13">
    <location>
        <begin position="334"/>
        <end position="345"/>
    </location>
</feature>
<protein>
    <recommendedName>
        <fullName evidence="9">Cysteine-rich protein 2-binding protein</fullName>
    </recommendedName>
    <alternativeName>
        <fullName evidence="11">ADA2A-containing complex subunit 2</fullName>
    </alternativeName>
    <alternativeName>
        <fullName evidence="12">CRP2-binding partner</fullName>
    </alternativeName>
    <alternativeName>
        <fullName evidence="10">Lysine acetyltransferase 14</fullName>
    </alternativeName>
</protein>
<dbReference type="GO" id="GO:0005737">
    <property type="term" value="C:cytoplasm"/>
    <property type="evidence" value="ECO:0007669"/>
    <property type="project" value="UniProtKB-SubCell"/>
</dbReference>
<dbReference type="PANTHER" id="PTHR20916:SF26">
    <property type="entry name" value="CYSTEINE-RICH PROTEIN 2-BINDING PROTEIN"/>
    <property type="match status" value="1"/>
</dbReference>
<dbReference type="GO" id="GO:0004402">
    <property type="term" value="F:histone acetyltransferase activity"/>
    <property type="evidence" value="ECO:0007669"/>
    <property type="project" value="TreeGrafter"/>
</dbReference>
<dbReference type="GO" id="GO:0140672">
    <property type="term" value="C:ATAC complex"/>
    <property type="evidence" value="ECO:0007669"/>
    <property type="project" value="UniProtKB-ARBA"/>
</dbReference>
<organism evidence="15 16">
    <name type="scientific">Eptatretus burgeri</name>
    <name type="common">Inshore hagfish</name>
    <dbReference type="NCBI Taxonomy" id="7764"/>
    <lineage>
        <taxon>Eukaryota</taxon>
        <taxon>Metazoa</taxon>
        <taxon>Chordata</taxon>
        <taxon>Craniata</taxon>
        <taxon>Vertebrata</taxon>
        <taxon>Cyclostomata</taxon>
        <taxon>Myxini</taxon>
        <taxon>Myxiniformes</taxon>
        <taxon>Myxinidae</taxon>
        <taxon>Eptatretinae</taxon>
        <taxon>Eptatretus</taxon>
    </lineage>
</organism>
<evidence type="ECO:0000256" key="7">
    <source>
        <dbReference type="ARBA" id="ARBA00053435"/>
    </source>
</evidence>
<evidence type="ECO:0000259" key="14">
    <source>
        <dbReference type="PROSITE" id="PS51186"/>
    </source>
</evidence>
<evidence type="ECO:0000256" key="11">
    <source>
        <dbReference type="ARBA" id="ARBA00079321"/>
    </source>
</evidence>
<evidence type="ECO:0000256" key="5">
    <source>
        <dbReference type="ARBA" id="ARBA00022990"/>
    </source>
</evidence>
<dbReference type="Ensembl" id="ENSEBUT00000021441.1">
    <property type="protein sequence ID" value="ENSEBUP00000020865.1"/>
    <property type="gene ID" value="ENSEBUG00000012877.1"/>
</dbReference>
<evidence type="ECO:0000256" key="8">
    <source>
        <dbReference type="ARBA" id="ARBA00064759"/>
    </source>
</evidence>
<evidence type="ECO:0000256" key="4">
    <source>
        <dbReference type="ARBA" id="ARBA00022553"/>
    </source>
</evidence>
<feature type="domain" description="N-acetyltransferase" evidence="14">
    <location>
        <begin position="602"/>
        <end position="746"/>
    </location>
</feature>
<feature type="region of interest" description="Disordered" evidence="13">
    <location>
        <begin position="249"/>
        <end position="345"/>
    </location>
</feature>
<dbReference type="PROSITE" id="PS51186">
    <property type="entry name" value="GNAT"/>
    <property type="match status" value="1"/>
</dbReference>
<comment type="subunit">
    <text evidence="8">Interacts with the LIM 1 domain of CSRP2. Component of the ADA2A-containing complex (ATAC), composed of CSRP2BP, KAT2A, TADA2L, TADA3L, ZZ3, MBIP, WDR5, YEATS2, CCDC101 and DR1. In the complex, it probably interacts directly with KAT2A, MBIP and WDR5.</text>
</comment>
<dbReference type="GeneTree" id="ENSGT00390000001146"/>
<dbReference type="Gene3D" id="3.40.630.30">
    <property type="match status" value="1"/>
</dbReference>
<proteinExistence type="predicted"/>
<dbReference type="InterPro" id="IPR016181">
    <property type="entry name" value="Acyl_CoA_acyltransferase"/>
</dbReference>
<dbReference type="OMA" id="PRRNWPW"/>
<dbReference type="FunFam" id="3.90.980.20:FF:000004">
    <property type="entry name" value="Cysteine-rich protein 2-binding protein-like"/>
    <property type="match status" value="1"/>
</dbReference>
<dbReference type="InterPro" id="IPR000182">
    <property type="entry name" value="GNAT_dom"/>
</dbReference>
<dbReference type="GO" id="GO:0005634">
    <property type="term" value="C:nucleus"/>
    <property type="evidence" value="ECO:0007669"/>
    <property type="project" value="UniProtKB-SubCell"/>
</dbReference>
<comment type="subcellular location">
    <subcellularLocation>
        <location evidence="2">Cytoplasm</location>
    </subcellularLocation>
    <subcellularLocation>
        <location evidence="1">Nucleus</location>
    </subcellularLocation>
</comment>
<evidence type="ECO:0000256" key="1">
    <source>
        <dbReference type="ARBA" id="ARBA00004123"/>
    </source>
</evidence>
<dbReference type="SUPFAM" id="SSF55729">
    <property type="entry name" value="Acyl-CoA N-acyltransferases (Nat)"/>
    <property type="match status" value="1"/>
</dbReference>
<dbReference type="Proteomes" id="UP000694388">
    <property type="component" value="Unplaced"/>
</dbReference>
<reference evidence="15" key="1">
    <citation type="submission" date="2025-05" db="UniProtKB">
        <authorList>
            <consortium name="Ensembl"/>
        </authorList>
    </citation>
    <scope>IDENTIFICATION</scope>
</reference>
<dbReference type="Ensembl" id="ENSEBUT00000021418.1">
    <property type="protein sequence ID" value="ENSEBUP00000020842.1"/>
    <property type="gene ID" value="ENSEBUG00000012877.1"/>
</dbReference>
<dbReference type="CDD" id="cd04301">
    <property type="entry name" value="NAT_SF"/>
    <property type="match status" value="1"/>
</dbReference>
<dbReference type="GO" id="GO:0051726">
    <property type="term" value="P:regulation of cell cycle"/>
    <property type="evidence" value="ECO:0007669"/>
    <property type="project" value="UniProtKB-ARBA"/>
</dbReference>
<keyword evidence="4" id="KW-0597">Phosphoprotein</keyword>
<dbReference type="AlphaFoldDB" id="A0A8C4QVH7"/>